<dbReference type="Pfam" id="PF14004">
    <property type="entry name" value="DUF4227"/>
    <property type="match status" value="1"/>
</dbReference>
<proteinExistence type="predicted"/>
<protein>
    <recommendedName>
        <fullName evidence="4">DUF4227 domain-containing protein</fullName>
    </recommendedName>
</protein>
<dbReference type="Proteomes" id="UP000186058">
    <property type="component" value="Unassembled WGS sequence"/>
</dbReference>
<keyword evidence="1" id="KW-0472">Membrane</keyword>
<keyword evidence="3" id="KW-1185">Reference proteome</keyword>
<evidence type="ECO:0000313" key="2">
    <source>
        <dbReference type="EMBL" id="OKP86668.1"/>
    </source>
</evidence>
<evidence type="ECO:0008006" key="4">
    <source>
        <dbReference type="Google" id="ProtNLM"/>
    </source>
</evidence>
<organism evidence="2 3">
    <name type="scientific">Paenibacillus helianthi</name>
    <dbReference type="NCBI Taxonomy" id="1349432"/>
    <lineage>
        <taxon>Bacteria</taxon>
        <taxon>Bacillati</taxon>
        <taxon>Bacillota</taxon>
        <taxon>Bacilli</taxon>
        <taxon>Bacillales</taxon>
        <taxon>Paenibacillaceae</taxon>
        <taxon>Paenibacillus</taxon>
    </lineage>
</organism>
<feature type="transmembrane region" description="Helical" evidence="1">
    <location>
        <begin position="12"/>
        <end position="29"/>
    </location>
</feature>
<evidence type="ECO:0000256" key="1">
    <source>
        <dbReference type="SAM" id="Phobius"/>
    </source>
</evidence>
<comment type="caution">
    <text evidence="2">The sequence shown here is derived from an EMBL/GenBank/DDBJ whole genome shotgun (WGS) entry which is preliminary data.</text>
</comment>
<dbReference type="EMBL" id="LVWI01000037">
    <property type="protein sequence ID" value="OKP86668.1"/>
    <property type="molecule type" value="Genomic_DNA"/>
</dbReference>
<gene>
    <name evidence="2" type="ORF">A3844_11650</name>
</gene>
<evidence type="ECO:0000313" key="3">
    <source>
        <dbReference type="Proteomes" id="UP000186058"/>
    </source>
</evidence>
<dbReference type="PROSITE" id="PS51257">
    <property type="entry name" value="PROKAR_LIPOPROTEIN"/>
    <property type="match status" value="1"/>
</dbReference>
<reference evidence="2 3" key="1">
    <citation type="submission" date="2016-03" db="EMBL/GenBank/DDBJ databases">
        <authorList>
            <person name="Sant'Anna F.H."/>
            <person name="Ambrosini A."/>
            <person name="Souza R."/>
            <person name="Bach E."/>
            <person name="Fernandes G."/>
            <person name="Balsanelli E."/>
            <person name="Baura V.A."/>
            <person name="Souza E.M."/>
            <person name="Passaglia L."/>
        </authorList>
    </citation>
    <scope>NUCLEOTIDE SEQUENCE [LARGE SCALE GENOMIC DNA]</scope>
    <source>
        <strain evidence="2 3">P26E</strain>
    </source>
</reference>
<dbReference type="InterPro" id="IPR025321">
    <property type="entry name" value="DUF4227"/>
</dbReference>
<accession>A0ABX3EN96</accession>
<keyword evidence="1" id="KW-0812">Transmembrane</keyword>
<dbReference type="RefSeq" id="WP_074087518.1">
    <property type="nucleotide sequence ID" value="NZ_LVWI01000037.1"/>
</dbReference>
<sequence>MIVSVPKTMRRLYFMTLLVAMSCLAYYAMSWISSWINPYEHHEIPEGTAVRAFQEVPHSPEALGAGERLRFYYWYGE</sequence>
<keyword evidence="1" id="KW-1133">Transmembrane helix</keyword>
<name>A0ABX3EN96_9BACL</name>